<keyword evidence="3" id="KW-1185">Reference proteome</keyword>
<evidence type="ECO:0000256" key="1">
    <source>
        <dbReference type="SAM" id="MobiDB-lite"/>
    </source>
</evidence>
<name>A0ABD0MHD7_CIRMR</name>
<dbReference type="Proteomes" id="UP001529510">
    <property type="component" value="Unassembled WGS sequence"/>
</dbReference>
<proteinExistence type="predicted"/>
<comment type="caution">
    <text evidence="2">The sequence shown here is derived from an EMBL/GenBank/DDBJ whole genome shotgun (WGS) entry which is preliminary data.</text>
</comment>
<reference evidence="2 3" key="1">
    <citation type="submission" date="2024-05" db="EMBL/GenBank/DDBJ databases">
        <title>Genome sequencing and assembly of Indian major carp, Cirrhinus mrigala (Hamilton, 1822).</title>
        <authorList>
            <person name="Mohindra V."/>
            <person name="Chowdhury L.M."/>
            <person name="Lal K."/>
            <person name="Jena J.K."/>
        </authorList>
    </citation>
    <scope>NUCLEOTIDE SEQUENCE [LARGE SCALE GENOMIC DNA]</scope>
    <source>
        <strain evidence="2">CM1030</strain>
        <tissue evidence="2">Blood</tissue>
    </source>
</reference>
<dbReference type="AlphaFoldDB" id="A0ABD0MHD7"/>
<accession>A0ABD0MHD7</accession>
<protein>
    <recommendedName>
        <fullName evidence="4">Peptidase aspartic putative domain-containing protein</fullName>
    </recommendedName>
</protein>
<organism evidence="2 3">
    <name type="scientific">Cirrhinus mrigala</name>
    <name type="common">Mrigala</name>
    <dbReference type="NCBI Taxonomy" id="683832"/>
    <lineage>
        <taxon>Eukaryota</taxon>
        <taxon>Metazoa</taxon>
        <taxon>Chordata</taxon>
        <taxon>Craniata</taxon>
        <taxon>Vertebrata</taxon>
        <taxon>Euteleostomi</taxon>
        <taxon>Actinopterygii</taxon>
        <taxon>Neopterygii</taxon>
        <taxon>Teleostei</taxon>
        <taxon>Ostariophysi</taxon>
        <taxon>Cypriniformes</taxon>
        <taxon>Cyprinidae</taxon>
        <taxon>Labeoninae</taxon>
        <taxon>Labeonini</taxon>
        <taxon>Cirrhinus</taxon>
    </lineage>
</organism>
<dbReference type="PANTHER" id="PTHR47331:SF6">
    <property type="entry name" value="DOUBLECORTIN DOMAIN-CONTAINING PROTEIN"/>
    <property type="match status" value="1"/>
</dbReference>
<gene>
    <name evidence="2" type="ORF">M9458_056671</name>
</gene>
<evidence type="ECO:0008006" key="4">
    <source>
        <dbReference type="Google" id="ProtNLM"/>
    </source>
</evidence>
<sequence length="437" mass="49189">MQFLKEQSVCYRCCSSTDHFAKDCTVEVQCKECGSDRHPSALHPGPAPSQESTPTSEYGGEKDKPVSHEVTSECTEVCREGLSARSCSKICLVSVYPAGHKERIKRMYAILDEQSKRSLVRKDFFDIFHIKTSPLPYTLKTCAGLLETAGRRTSDFIVESIDGKISLPLPTLLECDQIPNNRTEIPTPDVAFHYSHLRPIAQEIPPLDPDAEILLLLGRDILQVHKVHKQINGPNNAPFPKKKTLGWVVVGHVCLKGAHRPNSVHAFKTFVLENGHHSFLSPCYSQIKVKEKFNINPQWQQPLGTSYEESIPLIPKGEGTAHSLFSYTPSDHKIAPSVEDIRFLQIMDKEVFQDSSNSWVATYLPFRESRQILPNNKDYVFKRLLTLRHTLNKQPQMEAHFLDFMSDLLKKQACRDCPTPSARSGSVVLATVWGVSP</sequence>
<dbReference type="EMBL" id="JAMKFB020000714">
    <property type="protein sequence ID" value="KAL0148056.1"/>
    <property type="molecule type" value="Genomic_DNA"/>
</dbReference>
<evidence type="ECO:0000313" key="3">
    <source>
        <dbReference type="Proteomes" id="UP001529510"/>
    </source>
</evidence>
<dbReference type="PANTHER" id="PTHR47331">
    <property type="entry name" value="PHD-TYPE DOMAIN-CONTAINING PROTEIN"/>
    <property type="match status" value="1"/>
</dbReference>
<feature type="region of interest" description="Disordered" evidence="1">
    <location>
        <begin position="37"/>
        <end position="67"/>
    </location>
</feature>
<evidence type="ECO:0000313" key="2">
    <source>
        <dbReference type="EMBL" id="KAL0148056.1"/>
    </source>
</evidence>